<dbReference type="STRING" id="1507870.A0A1V8SL30"/>
<dbReference type="InterPro" id="IPR036864">
    <property type="entry name" value="Zn2-C6_fun-type_DNA-bd_sf"/>
</dbReference>
<dbReference type="GO" id="GO:0006351">
    <property type="term" value="P:DNA-templated transcription"/>
    <property type="evidence" value="ECO:0007669"/>
    <property type="project" value="InterPro"/>
</dbReference>
<dbReference type="AlphaFoldDB" id="A0A1V8SL30"/>
<evidence type="ECO:0000259" key="9">
    <source>
        <dbReference type="PROSITE" id="PS50048"/>
    </source>
</evidence>
<evidence type="ECO:0000256" key="4">
    <source>
        <dbReference type="ARBA" id="ARBA00023015"/>
    </source>
</evidence>
<dbReference type="Pfam" id="PF00172">
    <property type="entry name" value="Zn_clus"/>
    <property type="match status" value="1"/>
</dbReference>
<comment type="subcellular location">
    <subcellularLocation>
        <location evidence="1">Nucleus</location>
    </subcellularLocation>
</comment>
<dbReference type="CDD" id="cd12148">
    <property type="entry name" value="fungal_TF_MHR"/>
    <property type="match status" value="1"/>
</dbReference>
<evidence type="ECO:0000313" key="11">
    <source>
        <dbReference type="Proteomes" id="UP000192596"/>
    </source>
</evidence>
<dbReference type="InParanoid" id="A0A1V8SL30"/>
<dbReference type="InterPro" id="IPR001138">
    <property type="entry name" value="Zn2Cys6_DnaBD"/>
</dbReference>
<dbReference type="FunCoup" id="A0A1V8SL30">
    <property type="interactions" value="940"/>
</dbReference>
<dbReference type="InterPro" id="IPR007219">
    <property type="entry name" value="XnlR_reg_dom"/>
</dbReference>
<name>A0A1V8SL30_9PEZI</name>
<dbReference type="OrthoDB" id="4132249at2759"/>
<reference evidence="11" key="1">
    <citation type="submission" date="2017-03" db="EMBL/GenBank/DDBJ databases">
        <title>Genomes of endolithic fungi from Antarctica.</title>
        <authorList>
            <person name="Coleine C."/>
            <person name="Masonjones S."/>
            <person name="Stajich J.E."/>
        </authorList>
    </citation>
    <scope>NUCLEOTIDE SEQUENCE [LARGE SCALE GENOMIC DNA]</scope>
    <source>
        <strain evidence="11">CCFEE 5527</strain>
    </source>
</reference>
<feature type="compositionally biased region" description="Polar residues" evidence="8">
    <location>
        <begin position="105"/>
        <end position="118"/>
    </location>
</feature>
<keyword evidence="11" id="KW-1185">Reference proteome</keyword>
<keyword evidence="3" id="KW-0862">Zinc</keyword>
<accession>A0A1V8SL30</accession>
<feature type="region of interest" description="Disordered" evidence="8">
    <location>
        <begin position="1"/>
        <end position="29"/>
    </location>
</feature>
<dbReference type="Proteomes" id="UP000192596">
    <property type="component" value="Unassembled WGS sequence"/>
</dbReference>
<keyword evidence="6" id="KW-0804">Transcription</keyword>
<keyword evidence="5" id="KW-0238">DNA-binding</keyword>
<dbReference type="PROSITE" id="PS50048">
    <property type="entry name" value="ZN2_CY6_FUNGAL_2"/>
    <property type="match status" value="1"/>
</dbReference>
<dbReference type="InterPro" id="IPR050797">
    <property type="entry name" value="Carb_Metab_Trans_Reg"/>
</dbReference>
<dbReference type="SMART" id="SM00066">
    <property type="entry name" value="GAL4"/>
    <property type="match status" value="1"/>
</dbReference>
<evidence type="ECO:0000256" key="2">
    <source>
        <dbReference type="ARBA" id="ARBA00022723"/>
    </source>
</evidence>
<evidence type="ECO:0000256" key="8">
    <source>
        <dbReference type="SAM" id="MobiDB-lite"/>
    </source>
</evidence>
<dbReference type="GO" id="GO:0008270">
    <property type="term" value="F:zinc ion binding"/>
    <property type="evidence" value="ECO:0007669"/>
    <property type="project" value="InterPro"/>
</dbReference>
<dbReference type="CDD" id="cd00067">
    <property type="entry name" value="GAL4"/>
    <property type="match status" value="1"/>
</dbReference>
<dbReference type="GO" id="GO:0005634">
    <property type="term" value="C:nucleus"/>
    <property type="evidence" value="ECO:0007669"/>
    <property type="project" value="UniProtKB-SubCell"/>
</dbReference>
<proteinExistence type="predicted"/>
<dbReference type="GO" id="GO:0003677">
    <property type="term" value="F:DNA binding"/>
    <property type="evidence" value="ECO:0007669"/>
    <property type="project" value="UniProtKB-KW"/>
</dbReference>
<sequence length="697" mass="77765">MSEEGKSMETEATSQPTGSEKSSTPPAKVLRRACDCCRKRKVKCDGSDPCTPCKKAAIRCAYLQPPKKKGPKGLRSARVLHALRQIDDSVTASPTSPRSPEHNGNFGNWNWSPQSQGHVPSVSYPPEGPPPPGVPYGIQTSLPQQDQGYFQGVELPPLQNQHSQPHRYAQPLVYRQGSRQNWHSNEARSAGSERVPQIVSPTESEYYTQSTRISRDQFLPYIQLFFTHMFPIMPVIDPTIYLDPHFYSNPNPLSSETYCFLCALCATTVVQLDASIPAPPQLRPGYDNAAIFAEECLRERYSYDFMLDSSPISVLTSFFLFCYEGNHERYIKAWYFLSECITAAENLGLADEYAYHALDPVEAQWRRRLYWLLFITERAYAIQRRKRTRLTPNITLPSVFESEDPQLLTGFVLLAQLFSAVDDRFVRIWRGPRRHSIADQAWVLKTQRNLDAVAMGMESVTETQRIDIGVTREWLHVLVWQLGVNDGLLWGPGEGGMRLDYPIDLARNVVGITTSSSAAALNSHGIGMEQKLSDIAACLADVLHCTAGDTSPTYYEGKHYLLVILQQLSSIRGKASRYLKPLMKKLEGLVDGQPSIALPPEEERQDAMEGFSNGDGVPAAQDAGTGQEMEAIMSGREGWQGGLNAGRGSVEMLRHLSLSGELGIAALQSDMWERRPSGRLYGEVEQGWLEMSRPPGG</sequence>
<dbReference type="Pfam" id="PF04082">
    <property type="entry name" value="Fungal_trans"/>
    <property type="match status" value="1"/>
</dbReference>
<evidence type="ECO:0000256" key="5">
    <source>
        <dbReference type="ARBA" id="ARBA00023125"/>
    </source>
</evidence>
<dbReference type="PANTHER" id="PTHR31668">
    <property type="entry name" value="GLUCOSE TRANSPORT TRANSCRIPTION REGULATOR RGT1-RELATED-RELATED"/>
    <property type="match status" value="1"/>
</dbReference>
<evidence type="ECO:0000256" key="3">
    <source>
        <dbReference type="ARBA" id="ARBA00022833"/>
    </source>
</evidence>
<organism evidence="10 11">
    <name type="scientific">Cryoendolithus antarcticus</name>
    <dbReference type="NCBI Taxonomy" id="1507870"/>
    <lineage>
        <taxon>Eukaryota</taxon>
        <taxon>Fungi</taxon>
        <taxon>Dikarya</taxon>
        <taxon>Ascomycota</taxon>
        <taxon>Pezizomycotina</taxon>
        <taxon>Dothideomycetes</taxon>
        <taxon>Dothideomycetidae</taxon>
        <taxon>Cladosporiales</taxon>
        <taxon>Cladosporiaceae</taxon>
        <taxon>Cryoendolithus</taxon>
    </lineage>
</organism>
<dbReference type="SUPFAM" id="SSF57701">
    <property type="entry name" value="Zn2/Cys6 DNA-binding domain"/>
    <property type="match status" value="1"/>
</dbReference>
<comment type="caution">
    <text evidence="10">The sequence shown here is derived from an EMBL/GenBank/DDBJ whole genome shotgun (WGS) entry which is preliminary data.</text>
</comment>
<keyword evidence="4" id="KW-0805">Transcription regulation</keyword>
<dbReference type="Gene3D" id="4.10.240.10">
    <property type="entry name" value="Zn(2)-C6 fungal-type DNA-binding domain"/>
    <property type="match status" value="1"/>
</dbReference>
<feature type="compositionally biased region" description="Polar residues" evidence="8">
    <location>
        <begin position="88"/>
        <end position="98"/>
    </location>
</feature>
<feature type="domain" description="Zn(2)-C6 fungal-type" evidence="9">
    <location>
        <begin position="33"/>
        <end position="62"/>
    </location>
</feature>
<dbReference type="GO" id="GO:0000981">
    <property type="term" value="F:DNA-binding transcription factor activity, RNA polymerase II-specific"/>
    <property type="evidence" value="ECO:0007669"/>
    <property type="project" value="InterPro"/>
</dbReference>
<keyword evidence="2" id="KW-0479">Metal-binding</keyword>
<evidence type="ECO:0000256" key="6">
    <source>
        <dbReference type="ARBA" id="ARBA00023163"/>
    </source>
</evidence>
<evidence type="ECO:0000256" key="7">
    <source>
        <dbReference type="ARBA" id="ARBA00023242"/>
    </source>
</evidence>
<dbReference type="PROSITE" id="PS00463">
    <property type="entry name" value="ZN2_CY6_FUNGAL_1"/>
    <property type="match status" value="1"/>
</dbReference>
<gene>
    <name evidence="10" type="ORF">B0A48_14723</name>
</gene>
<evidence type="ECO:0000313" key="10">
    <source>
        <dbReference type="EMBL" id="OQN99581.1"/>
    </source>
</evidence>
<feature type="region of interest" description="Disordered" evidence="8">
    <location>
        <begin position="87"/>
        <end position="142"/>
    </location>
</feature>
<feature type="compositionally biased region" description="Polar residues" evidence="8">
    <location>
        <begin position="10"/>
        <end position="25"/>
    </location>
</feature>
<keyword evidence="7" id="KW-0539">Nucleus</keyword>
<evidence type="ECO:0000256" key="1">
    <source>
        <dbReference type="ARBA" id="ARBA00004123"/>
    </source>
</evidence>
<dbReference type="PANTHER" id="PTHR31668:SF18">
    <property type="entry name" value="MALTOSE FERMENTATION REGULATORY PROTEIN MAL13-RELATED"/>
    <property type="match status" value="1"/>
</dbReference>
<protein>
    <recommendedName>
        <fullName evidence="9">Zn(2)-C6 fungal-type domain-containing protein</fullName>
    </recommendedName>
</protein>
<dbReference type="EMBL" id="NAJO01000039">
    <property type="protein sequence ID" value="OQN99581.1"/>
    <property type="molecule type" value="Genomic_DNA"/>
</dbReference>